<dbReference type="AlphaFoldDB" id="A0A0L8H3H9"/>
<organism evidence="1">
    <name type="scientific">Octopus bimaculoides</name>
    <name type="common">California two-spotted octopus</name>
    <dbReference type="NCBI Taxonomy" id="37653"/>
    <lineage>
        <taxon>Eukaryota</taxon>
        <taxon>Metazoa</taxon>
        <taxon>Spiralia</taxon>
        <taxon>Lophotrochozoa</taxon>
        <taxon>Mollusca</taxon>
        <taxon>Cephalopoda</taxon>
        <taxon>Coleoidea</taxon>
        <taxon>Octopodiformes</taxon>
        <taxon>Octopoda</taxon>
        <taxon>Incirrata</taxon>
        <taxon>Octopodidae</taxon>
        <taxon>Octopus</taxon>
    </lineage>
</organism>
<sequence length="80" mass="9361">MGWKWGQREEETITCNVIHRPALNVCNKIDLAKAHIAKWSAELDNTQLGLCFSLKNRHSLPNRLLYSFLCPKFIQPYIYI</sequence>
<protein>
    <submittedName>
        <fullName evidence="1">Uncharacterized protein</fullName>
    </submittedName>
</protein>
<dbReference type="EMBL" id="KQ419354">
    <property type="protein sequence ID" value="KOF83851.1"/>
    <property type="molecule type" value="Genomic_DNA"/>
</dbReference>
<evidence type="ECO:0000313" key="1">
    <source>
        <dbReference type="EMBL" id="KOF83851.1"/>
    </source>
</evidence>
<proteinExistence type="predicted"/>
<reference evidence="1" key="1">
    <citation type="submission" date="2015-07" db="EMBL/GenBank/DDBJ databases">
        <title>MeaNS - Measles Nucleotide Surveillance Program.</title>
        <authorList>
            <person name="Tran T."/>
            <person name="Druce J."/>
        </authorList>
    </citation>
    <scope>NUCLEOTIDE SEQUENCE</scope>
    <source>
        <strain evidence="1">UCB-OBI-ISO-001</strain>
        <tissue evidence="1">Gonad</tissue>
    </source>
</reference>
<accession>A0A0L8H3H9</accession>
<gene>
    <name evidence="1" type="ORF">OCBIM_22023133mg</name>
</gene>
<name>A0A0L8H3H9_OCTBM</name>